<dbReference type="EMBL" id="LAZR01010280">
    <property type="protein sequence ID" value="KKM67829.1"/>
    <property type="molecule type" value="Genomic_DNA"/>
</dbReference>
<protein>
    <submittedName>
        <fullName evidence="2">Uncharacterized protein</fullName>
    </submittedName>
</protein>
<name>A0A0F9JDH3_9ZZZZ</name>
<dbReference type="EMBL" id="LAZR01045491">
    <property type="protein sequence ID" value="KKK98745.1"/>
    <property type="molecule type" value="Genomic_DNA"/>
</dbReference>
<dbReference type="AlphaFoldDB" id="A0A0F9JDH3"/>
<evidence type="ECO:0000313" key="2">
    <source>
        <dbReference type="EMBL" id="KKM67829.1"/>
    </source>
</evidence>
<gene>
    <name evidence="2" type="ORF">LCGC14_1467240</name>
    <name evidence="1" type="ORF">LCGC14_2639670</name>
</gene>
<sequence length="67" mass="7341">MKVRLLSEEQPDVVITISWKEAAILRTISEEVSGLGPGRVFMNEVGMTLNNVGVPLDNSTEFSGCFK</sequence>
<comment type="caution">
    <text evidence="2">The sequence shown here is derived from an EMBL/GenBank/DDBJ whole genome shotgun (WGS) entry which is preliminary data.</text>
</comment>
<reference evidence="2" key="1">
    <citation type="journal article" date="2015" name="Nature">
        <title>Complex archaea that bridge the gap between prokaryotes and eukaryotes.</title>
        <authorList>
            <person name="Spang A."/>
            <person name="Saw J.H."/>
            <person name="Jorgensen S.L."/>
            <person name="Zaremba-Niedzwiedzka K."/>
            <person name="Martijn J."/>
            <person name="Lind A.E."/>
            <person name="van Eijk R."/>
            <person name="Schleper C."/>
            <person name="Guy L."/>
            <person name="Ettema T.J."/>
        </authorList>
    </citation>
    <scope>NUCLEOTIDE SEQUENCE</scope>
</reference>
<organism evidence="2">
    <name type="scientific">marine sediment metagenome</name>
    <dbReference type="NCBI Taxonomy" id="412755"/>
    <lineage>
        <taxon>unclassified sequences</taxon>
        <taxon>metagenomes</taxon>
        <taxon>ecological metagenomes</taxon>
    </lineage>
</organism>
<evidence type="ECO:0000313" key="1">
    <source>
        <dbReference type="EMBL" id="KKK98745.1"/>
    </source>
</evidence>
<proteinExistence type="predicted"/>
<accession>A0A0F9JDH3</accession>